<dbReference type="EMBL" id="BGZK01000344">
    <property type="protein sequence ID" value="GBP38127.1"/>
    <property type="molecule type" value="Genomic_DNA"/>
</dbReference>
<evidence type="ECO:0000313" key="1">
    <source>
        <dbReference type="EMBL" id="GBP38127.1"/>
    </source>
</evidence>
<dbReference type="Proteomes" id="UP000299102">
    <property type="component" value="Unassembled WGS sequence"/>
</dbReference>
<comment type="caution">
    <text evidence="1">The sequence shown here is derived from an EMBL/GenBank/DDBJ whole genome shotgun (WGS) entry which is preliminary data.</text>
</comment>
<dbReference type="AlphaFoldDB" id="A0A4C1VIL4"/>
<name>A0A4C1VIL4_EUMVA</name>
<evidence type="ECO:0000313" key="2">
    <source>
        <dbReference type="Proteomes" id="UP000299102"/>
    </source>
</evidence>
<proteinExistence type="predicted"/>
<gene>
    <name evidence="1" type="ORF">EVAR_80410_1</name>
</gene>
<accession>A0A4C1VIL4</accession>
<reference evidence="1 2" key="1">
    <citation type="journal article" date="2019" name="Commun. Biol.">
        <title>The bagworm genome reveals a unique fibroin gene that provides high tensile strength.</title>
        <authorList>
            <person name="Kono N."/>
            <person name="Nakamura H."/>
            <person name="Ohtoshi R."/>
            <person name="Tomita M."/>
            <person name="Numata K."/>
            <person name="Arakawa K."/>
        </authorList>
    </citation>
    <scope>NUCLEOTIDE SEQUENCE [LARGE SCALE GENOMIC DNA]</scope>
</reference>
<sequence length="112" mass="12628">MLDCGCASVRRCTAIARYEVFRNSTKISSDINRQSVMYLRPEIKITSDSRSIRRTGEVELLSQVAHNCGRPIWRKATEHSAPSEEYRAAATDAADRLLNSWPVTDRQVDGIT</sequence>
<organism evidence="1 2">
    <name type="scientific">Eumeta variegata</name>
    <name type="common">Bagworm moth</name>
    <name type="synonym">Eumeta japonica</name>
    <dbReference type="NCBI Taxonomy" id="151549"/>
    <lineage>
        <taxon>Eukaryota</taxon>
        <taxon>Metazoa</taxon>
        <taxon>Ecdysozoa</taxon>
        <taxon>Arthropoda</taxon>
        <taxon>Hexapoda</taxon>
        <taxon>Insecta</taxon>
        <taxon>Pterygota</taxon>
        <taxon>Neoptera</taxon>
        <taxon>Endopterygota</taxon>
        <taxon>Lepidoptera</taxon>
        <taxon>Glossata</taxon>
        <taxon>Ditrysia</taxon>
        <taxon>Tineoidea</taxon>
        <taxon>Psychidae</taxon>
        <taxon>Oiketicinae</taxon>
        <taxon>Eumeta</taxon>
    </lineage>
</organism>
<protein>
    <submittedName>
        <fullName evidence="1">Uncharacterized protein</fullName>
    </submittedName>
</protein>
<keyword evidence="2" id="KW-1185">Reference proteome</keyword>